<evidence type="ECO:0000313" key="1">
    <source>
        <dbReference type="EMBL" id="KAH6946782.1"/>
    </source>
</evidence>
<dbReference type="Proteomes" id="UP000821845">
    <property type="component" value="Chromosome 1"/>
</dbReference>
<accession>A0ACB7TKC7</accession>
<protein>
    <submittedName>
        <fullName evidence="1">Uncharacterized protein</fullName>
    </submittedName>
</protein>
<evidence type="ECO:0000313" key="2">
    <source>
        <dbReference type="Proteomes" id="UP000821845"/>
    </source>
</evidence>
<organism evidence="1 2">
    <name type="scientific">Hyalomma asiaticum</name>
    <name type="common">Tick</name>
    <dbReference type="NCBI Taxonomy" id="266040"/>
    <lineage>
        <taxon>Eukaryota</taxon>
        <taxon>Metazoa</taxon>
        <taxon>Ecdysozoa</taxon>
        <taxon>Arthropoda</taxon>
        <taxon>Chelicerata</taxon>
        <taxon>Arachnida</taxon>
        <taxon>Acari</taxon>
        <taxon>Parasitiformes</taxon>
        <taxon>Ixodida</taxon>
        <taxon>Ixodoidea</taxon>
        <taxon>Ixodidae</taxon>
        <taxon>Hyalomminae</taxon>
        <taxon>Hyalomma</taxon>
    </lineage>
</organism>
<proteinExistence type="predicted"/>
<gene>
    <name evidence="1" type="ORF">HPB50_015306</name>
</gene>
<sequence>MDGFSPAASPGNLCATAARRRSQQRKGAKVRKLTPIPQAKPGSRYRPVRVIEAKVMASVSEEDKEPLAELAKVRWSPASPSPRRHPPRQLSEPRPSEVTQDLECSVSVSGIEAWRFQLMTTESAERVAARHRLVAIPH</sequence>
<name>A0ACB7TKC7_HYAAI</name>
<reference evidence="1" key="1">
    <citation type="submission" date="2020-05" db="EMBL/GenBank/DDBJ databases">
        <title>Large-scale comparative analyses of tick genomes elucidate their genetic diversity and vector capacities.</title>
        <authorList>
            <person name="Jia N."/>
            <person name="Wang J."/>
            <person name="Shi W."/>
            <person name="Du L."/>
            <person name="Sun Y."/>
            <person name="Zhan W."/>
            <person name="Jiang J."/>
            <person name="Wang Q."/>
            <person name="Zhang B."/>
            <person name="Ji P."/>
            <person name="Sakyi L.B."/>
            <person name="Cui X."/>
            <person name="Yuan T."/>
            <person name="Jiang B."/>
            <person name="Yang W."/>
            <person name="Lam T.T.-Y."/>
            <person name="Chang Q."/>
            <person name="Ding S."/>
            <person name="Wang X."/>
            <person name="Zhu J."/>
            <person name="Ruan X."/>
            <person name="Zhao L."/>
            <person name="Wei J."/>
            <person name="Que T."/>
            <person name="Du C."/>
            <person name="Cheng J."/>
            <person name="Dai P."/>
            <person name="Han X."/>
            <person name="Huang E."/>
            <person name="Gao Y."/>
            <person name="Liu J."/>
            <person name="Shao H."/>
            <person name="Ye R."/>
            <person name="Li L."/>
            <person name="Wei W."/>
            <person name="Wang X."/>
            <person name="Wang C."/>
            <person name="Yang T."/>
            <person name="Huo Q."/>
            <person name="Li W."/>
            <person name="Guo W."/>
            <person name="Chen H."/>
            <person name="Zhou L."/>
            <person name="Ni X."/>
            <person name="Tian J."/>
            <person name="Zhou Y."/>
            <person name="Sheng Y."/>
            <person name="Liu T."/>
            <person name="Pan Y."/>
            <person name="Xia L."/>
            <person name="Li J."/>
            <person name="Zhao F."/>
            <person name="Cao W."/>
        </authorList>
    </citation>
    <scope>NUCLEOTIDE SEQUENCE</scope>
    <source>
        <strain evidence="1">Hyas-2018</strain>
    </source>
</reference>
<comment type="caution">
    <text evidence="1">The sequence shown here is derived from an EMBL/GenBank/DDBJ whole genome shotgun (WGS) entry which is preliminary data.</text>
</comment>
<keyword evidence="2" id="KW-1185">Reference proteome</keyword>
<dbReference type="EMBL" id="CM023481">
    <property type="protein sequence ID" value="KAH6946782.1"/>
    <property type="molecule type" value="Genomic_DNA"/>
</dbReference>